<dbReference type="InParanoid" id="A0A420XMW8"/>
<evidence type="ECO:0000256" key="3">
    <source>
        <dbReference type="ARBA" id="ARBA00023163"/>
    </source>
</evidence>
<keyword evidence="7" id="KW-1185">Reference proteome</keyword>
<dbReference type="SMART" id="SM00342">
    <property type="entry name" value="HTH_ARAC"/>
    <property type="match status" value="1"/>
</dbReference>
<gene>
    <name evidence="6" type="ORF">CLV35_2864</name>
</gene>
<keyword evidence="2 6" id="KW-0238">DNA-binding</keyword>
<dbReference type="PANTHER" id="PTHR46796">
    <property type="entry name" value="HTH-TYPE TRANSCRIPTIONAL ACTIVATOR RHAS-RELATED"/>
    <property type="match status" value="1"/>
</dbReference>
<dbReference type="RefSeq" id="WP_231121820.1">
    <property type="nucleotide sequence ID" value="NZ_RBWV01000013.1"/>
</dbReference>
<evidence type="ECO:0000313" key="6">
    <source>
        <dbReference type="EMBL" id="RKS72617.1"/>
    </source>
</evidence>
<comment type="caution">
    <text evidence="6">The sequence shown here is derived from an EMBL/GenBank/DDBJ whole genome shotgun (WGS) entry which is preliminary data.</text>
</comment>
<reference evidence="6 7" key="1">
    <citation type="submission" date="2018-10" db="EMBL/GenBank/DDBJ databases">
        <title>Genomic Encyclopedia of Archaeal and Bacterial Type Strains, Phase II (KMG-II): from individual species to whole genera.</title>
        <authorList>
            <person name="Goeker M."/>
        </authorList>
    </citation>
    <scope>NUCLEOTIDE SEQUENCE [LARGE SCALE GENOMIC DNA]</scope>
    <source>
        <strain evidence="6 7">RP-AC37</strain>
    </source>
</reference>
<organism evidence="6 7">
    <name type="scientific">Motilibacter peucedani</name>
    <dbReference type="NCBI Taxonomy" id="598650"/>
    <lineage>
        <taxon>Bacteria</taxon>
        <taxon>Bacillati</taxon>
        <taxon>Actinomycetota</taxon>
        <taxon>Actinomycetes</taxon>
        <taxon>Motilibacterales</taxon>
        <taxon>Motilibacteraceae</taxon>
        <taxon>Motilibacter</taxon>
    </lineage>
</organism>
<dbReference type="GO" id="GO:0003700">
    <property type="term" value="F:DNA-binding transcription factor activity"/>
    <property type="evidence" value="ECO:0007669"/>
    <property type="project" value="InterPro"/>
</dbReference>
<keyword evidence="1" id="KW-0805">Transcription regulation</keyword>
<dbReference type="PROSITE" id="PS01124">
    <property type="entry name" value="HTH_ARAC_FAMILY_2"/>
    <property type="match status" value="1"/>
</dbReference>
<dbReference type="InterPro" id="IPR009057">
    <property type="entry name" value="Homeodomain-like_sf"/>
</dbReference>
<sequence>MTQDSGPAPVEEDSRGILRPHDRPWGMQRFAPSPALAPYVRHYWAVWWDLPEGEVFEQGVLAHAAVNLVVEPERAGVHGVPTRLSAQSLRGRGWGLGVLFRPGGFRPFWPEALSALTDTVGDVARVGPGAEDAVAGVRATDVPERRRDVLDAWLASLAPAAPPEATVRAVAAAELAAADRGITRAQQLAERSGRDLRSLQRDFAEHVGLSPKQVILRYRLLEAAEQAAGDSPVRWDELALELGFSDQAHLVRHFTAVFGIPPARYAAAARAR</sequence>
<protein>
    <submittedName>
        <fullName evidence="6">AraC-like DNA-binding protein</fullName>
    </submittedName>
</protein>
<name>A0A420XMW8_9ACTN</name>
<dbReference type="Pfam" id="PF12833">
    <property type="entry name" value="HTH_18"/>
    <property type="match status" value="1"/>
</dbReference>
<keyword evidence="3" id="KW-0804">Transcription</keyword>
<feature type="region of interest" description="Disordered" evidence="4">
    <location>
        <begin position="1"/>
        <end position="21"/>
    </location>
</feature>
<evidence type="ECO:0000256" key="4">
    <source>
        <dbReference type="SAM" id="MobiDB-lite"/>
    </source>
</evidence>
<dbReference type="Proteomes" id="UP000281955">
    <property type="component" value="Unassembled WGS sequence"/>
</dbReference>
<dbReference type="GO" id="GO:0043565">
    <property type="term" value="F:sequence-specific DNA binding"/>
    <property type="evidence" value="ECO:0007669"/>
    <property type="project" value="InterPro"/>
</dbReference>
<dbReference type="Pfam" id="PF20240">
    <property type="entry name" value="DUF6597"/>
    <property type="match status" value="1"/>
</dbReference>
<dbReference type="InterPro" id="IPR018060">
    <property type="entry name" value="HTH_AraC"/>
</dbReference>
<proteinExistence type="predicted"/>
<dbReference type="InterPro" id="IPR050204">
    <property type="entry name" value="AraC_XylS_family_regulators"/>
</dbReference>
<accession>A0A420XMW8</accession>
<dbReference type="InterPro" id="IPR046532">
    <property type="entry name" value="DUF6597"/>
</dbReference>
<evidence type="ECO:0000256" key="2">
    <source>
        <dbReference type="ARBA" id="ARBA00023125"/>
    </source>
</evidence>
<dbReference type="AlphaFoldDB" id="A0A420XMW8"/>
<evidence type="ECO:0000259" key="5">
    <source>
        <dbReference type="PROSITE" id="PS01124"/>
    </source>
</evidence>
<evidence type="ECO:0000256" key="1">
    <source>
        <dbReference type="ARBA" id="ARBA00023015"/>
    </source>
</evidence>
<dbReference type="Gene3D" id="1.10.10.60">
    <property type="entry name" value="Homeodomain-like"/>
    <property type="match status" value="1"/>
</dbReference>
<feature type="compositionally biased region" description="Basic and acidic residues" evidence="4">
    <location>
        <begin position="12"/>
        <end position="21"/>
    </location>
</feature>
<dbReference type="SUPFAM" id="SSF46689">
    <property type="entry name" value="Homeodomain-like"/>
    <property type="match status" value="1"/>
</dbReference>
<feature type="domain" description="HTH araC/xylS-type" evidence="5">
    <location>
        <begin position="167"/>
        <end position="268"/>
    </location>
</feature>
<dbReference type="EMBL" id="RBWV01000013">
    <property type="protein sequence ID" value="RKS72617.1"/>
    <property type="molecule type" value="Genomic_DNA"/>
</dbReference>
<evidence type="ECO:0000313" key="7">
    <source>
        <dbReference type="Proteomes" id="UP000281955"/>
    </source>
</evidence>